<evidence type="ECO:0000256" key="2">
    <source>
        <dbReference type="ARBA" id="ARBA00022438"/>
    </source>
</evidence>
<dbReference type="InterPro" id="IPR011356">
    <property type="entry name" value="Leucine_aapep/pepB"/>
</dbReference>
<reference evidence="7 8" key="1">
    <citation type="journal article" date="2015" name="Genome Biol. Evol.">
        <title>The genome of winter moth (Operophtera brumata) provides a genomic perspective on sexual dimorphism and phenology.</title>
        <authorList>
            <person name="Derks M.F."/>
            <person name="Smit S."/>
            <person name="Salis L."/>
            <person name="Schijlen E."/>
            <person name="Bossers A."/>
            <person name="Mateman C."/>
            <person name="Pijl A.S."/>
            <person name="de Ridder D."/>
            <person name="Groenen M.A."/>
            <person name="Visser M.E."/>
            <person name="Megens H.J."/>
        </authorList>
    </citation>
    <scope>NUCLEOTIDE SEQUENCE [LARGE SCALE GENOMIC DNA]</scope>
    <source>
        <strain evidence="7">WM2013NL</strain>
        <tissue evidence="7">Head and thorax</tissue>
    </source>
</reference>
<dbReference type="Pfam" id="PF00883">
    <property type="entry name" value="Peptidase_M17"/>
    <property type="match status" value="1"/>
</dbReference>
<evidence type="ECO:0000313" key="8">
    <source>
        <dbReference type="Proteomes" id="UP000037510"/>
    </source>
</evidence>
<evidence type="ECO:0000256" key="3">
    <source>
        <dbReference type="ARBA" id="ARBA00022670"/>
    </source>
</evidence>
<dbReference type="Proteomes" id="UP000037510">
    <property type="component" value="Unassembled WGS sequence"/>
</dbReference>
<keyword evidence="4" id="KW-0378">Hydrolase</keyword>
<protein>
    <submittedName>
        <fullName evidence="7">Dipeptidase B</fullName>
    </submittedName>
</protein>
<dbReference type="GO" id="GO:0070006">
    <property type="term" value="F:metalloaminopeptidase activity"/>
    <property type="evidence" value="ECO:0007669"/>
    <property type="project" value="InterPro"/>
</dbReference>
<dbReference type="SUPFAM" id="SSF53187">
    <property type="entry name" value="Zn-dependent exopeptidases"/>
    <property type="match status" value="1"/>
</dbReference>
<dbReference type="EMBL" id="JTDY01003285">
    <property type="protein sequence ID" value="KOB69804.1"/>
    <property type="molecule type" value="Genomic_DNA"/>
</dbReference>
<evidence type="ECO:0000313" key="7">
    <source>
        <dbReference type="EMBL" id="KOB69804.1"/>
    </source>
</evidence>
<comment type="caution">
    <text evidence="7">The sequence shown here is derived from an EMBL/GenBank/DDBJ whole genome shotgun (WGS) entry which is preliminary data.</text>
</comment>
<dbReference type="AlphaFoldDB" id="A0A0L7L3E8"/>
<dbReference type="Gene3D" id="3.40.630.10">
    <property type="entry name" value="Zn peptidases"/>
    <property type="match status" value="1"/>
</dbReference>
<feature type="region of interest" description="Disordered" evidence="5">
    <location>
        <begin position="635"/>
        <end position="658"/>
    </location>
</feature>
<evidence type="ECO:0000256" key="1">
    <source>
        <dbReference type="ARBA" id="ARBA00009528"/>
    </source>
</evidence>
<sequence>MLAFKTCLKFAPVMAAPASSDHVLVFENSNGVRRCVFDTLGHSVFEPHMGDFKLYENIFIETNLQSNDYDSVILILYPEELNVPLPRHIGSFIDNIAKLDKHIHTAATVWSCDYVSGGKIVLSPTGKITPYHDARVVKEAAYKGMIRALDSGAKKPLLVVQNVVTFPDGQLVSILGAFEALYVPLQLRERDNLKNFLKIGLFAEEKRTEDFEKVVRNAIALERARVFARDIAGGDPERMAPAKIVEYVKQSFHGDSNITVKVIDKEKTIAEEYPLLSAVSRASTHVDRHKPRVVEIQYRPSDVARVTETLLLVGKGVTYDTGGADIKISGKMAGMSRDKCGAAAVAGFLKACSILKPPHLKVIGVLCLCRNSIGSDSYVADELLMSKSGKSVRVVNTDAEGRLAMADALFKASELALKELNPHIYTIATLTGHARACYGNYTAAMDNHSAKATNHSSRLQFSASRMSEGIEVSTIRPEDLAVNNGKAKGDDLIQLDMDAKGRKHQLAGGFLIKVGGLEDKNVKYTHLDIAGEAGSPPVCGLEDKNVKYTHLDIAGEPGSPPGLTKTDLKKIEVIYGSECRVRDREEKLQLCQSYPGVARKKRDIDLERLTSKLGRMEGHLGLSIDIPSEETEFQKRRKRDAEKAPVTKSLRVNPNITPPSNITAKVKDTLAELGIEESVKDVVEQGNKLSALALKNARAKYCNSTKPNLRTIVDLTDRENADTLGITEIIVDYVQGIVNNAIANLTIFCEEAESIDVYLRSGCMYNDGSNRCRQNFKSTHSGDVRYSTKHRPVYKQSTHHRMRFGKKHWQRMGSGDESDEATTISTETETSRRKRGADTIVPEEVKDGADKNLELEVTLDKDAEGKRDSELKTEVENTEGKDNVVLTSEATTPGIEENLDARRTGFF</sequence>
<organism evidence="7 8">
    <name type="scientific">Operophtera brumata</name>
    <name type="common">Winter moth</name>
    <name type="synonym">Phalaena brumata</name>
    <dbReference type="NCBI Taxonomy" id="104452"/>
    <lineage>
        <taxon>Eukaryota</taxon>
        <taxon>Metazoa</taxon>
        <taxon>Ecdysozoa</taxon>
        <taxon>Arthropoda</taxon>
        <taxon>Hexapoda</taxon>
        <taxon>Insecta</taxon>
        <taxon>Pterygota</taxon>
        <taxon>Neoptera</taxon>
        <taxon>Endopterygota</taxon>
        <taxon>Lepidoptera</taxon>
        <taxon>Glossata</taxon>
        <taxon>Ditrysia</taxon>
        <taxon>Geometroidea</taxon>
        <taxon>Geometridae</taxon>
        <taxon>Larentiinae</taxon>
        <taxon>Operophtera</taxon>
    </lineage>
</organism>
<dbReference type="STRING" id="104452.A0A0L7L3E8"/>
<feature type="non-terminal residue" evidence="7">
    <location>
        <position position="907"/>
    </location>
</feature>
<evidence type="ECO:0000256" key="4">
    <source>
        <dbReference type="ARBA" id="ARBA00022801"/>
    </source>
</evidence>
<accession>A0A0L7L3E8</accession>
<feature type="region of interest" description="Disordered" evidence="5">
    <location>
        <begin position="888"/>
        <end position="907"/>
    </location>
</feature>
<dbReference type="GO" id="GO:0006508">
    <property type="term" value="P:proteolysis"/>
    <property type="evidence" value="ECO:0007669"/>
    <property type="project" value="UniProtKB-KW"/>
</dbReference>
<evidence type="ECO:0000256" key="5">
    <source>
        <dbReference type="SAM" id="MobiDB-lite"/>
    </source>
</evidence>
<dbReference type="PRINTS" id="PR00481">
    <property type="entry name" value="LAMNOPPTDASE"/>
</dbReference>
<dbReference type="InterPro" id="IPR000819">
    <property type="entry name" value="Peptidase_M17_C"/>
</dbReference>
<dbReference type="GO" id="GO:0030145">
    <property type="term" value="F:manganese ion binding"/>
    <property type="evidence" value="ECO:0007669"/>
    <property type="project" value="InterPro"/>
</dbReference>
<feature type="domain" description="Cytosol aminopeptidase" evidence="6">
    <location>
        <begin position="396"/>
        <end position="403"/>
    </location>
</feature>
<comment type="similarity">
    <text evidence="1">Belongs to the peptidase M17 family.</text>
</comment>
<dbReference type="PANTHER" id="PTHR11963:SF48">
    <property type="entry name" value="DIPEPTIDASE B, ISOFORM A"/>
    <property type="match status" value="1"/>
</dbReference>
<name>A0A0L7L3E8_OPEBR</name>
<feature type="region of interest" description="Disordered" evidence="5">
    <location>
        <begin position="801"/>
        <end position="840"/>
    </location>
</feature>
<evidence type="ECO:0000259" key="6">
    <source>
        <dbReference type="PROSITE" id="PS00631"/>
    </source>
</evidence>
<dbReference type="PANTHER" id="PTHR11963">
    <property type="entry name" value="LEUCINE AMINOPEPTIDASE-RELATED"/>
    <property type="match status" value="1"/>
</dbReference>
<keyword evidence="8" id="KW-1185">Reference proteome</keyword>
<proteinExistence type="inferred from homology"/>
<gene>
    <name evidence="7" type="ORF">OBRU01_16315</name>
</gene>
<dbReference type="GO" id="GO:0005737">
    <property type="term" value="C:cytoplasm"/>
    <property type="evidence" value="ECO:0007669"/>
    <property type="project" value="InterPro"/>
</dbReference>
<feature type="region of interest" description="Disordered" evidence="5">
    <location>
        <begin position="861"/>
        <end position="882"/>
    </location>
</feature>
<feature type="compositionally biased region" description="Basic residues" evidence="5">
    <location>
        <begin position="801"/>
        <end position="810"/>
    </location>
</feature>
<dbReference type="PROSITE" id="PS00631">
    <property type="entry name" value="CYTOSOL_AP"/>
    <property type="match status" value="1"/>
</dbReference>
<keyword evidence="3" id="KW-0645">Protease</keyword>
<keyword evidence="2" id="KW-0031">Aminopeptidase</keyword>